<accession>A0A4D6NGN4</accession>
<dbReference type="Proteomes" id="UP000501690">
    <property type="component" value="Linkage Group LG10"/>
</dbReference>
<dbReference type="AlphaFoldDB" id="A0A4D6NGN4"/>
<dbReference type="EMBL" id="CP039354">
    <property type="protein sequence ID" value="QCE11097.1"/>
    <property type="molecule type" value="Genomic_DNA"/>
</dbReference>
<gene>
    <name evidence="1" type="ORF">DEO72_LG10g2330</name>
</gene>
<keyword evidence="2" id="KW-1185">Reference proteome</keyword>
<sequence>MVSMVDVARKNVIRAQVQTWRRCICVTARGFSHDEEENGGFAVAAEFTVNVDGVDGSREVRDAHNGGGGSVMEGDRATWKTVARRCCRRLACRRCCERRWWLARRRMVDKGALTTGVGGCGCGCGRVREREKGIRVRVLVV</sequence>
<reference evidence="1 2" key="1">
    <citation type="submission" date="2019-04" db="EMBL/GenBank/DDBJ databases">
        <title>An improved genome assembly and genetic linkage map for asparagus bean, Vigna unguiculata ssp. sesquipedialis.</title>
        <authorList>
            <person name="Xia Q."/>
            <person name="Zhang R."/>
            <person name="Dong Y."/>
        </authorList>
    </citation>
    <scope>NUCLEOTIDE SEQUENCE [LARGE SCALE GENOMIC DNA]</scope>
    <source>
        <tissue evidence="1">Leaf</tissue>
    </source>
</reference>
<evidence type="ECO:0000313" key="2">
    <source>
        <dbReference type="Proteomes" id="UP000501690"/>
    </source>
</evidence>
<name>A0A4D6NGN4_VIGUN</name>
<proteinExistence type="predicted"/>
<protein>
    <submittedName>
        <fullName evidence="1">Uncharacterized protein</fullName>
    </submittedName>
</protein>
<organism evidence="1 2">
    <name type="scientific">Vigna unguiculata</name>
    <name type="common">Cowpea</name>
    <dbReference type="NCBI Taxonomy" id="3917"/>
    <lineage>
        <taxon>Eukaryota</taxon>
        <taxon>Viridiplantae</taxon>
        <taxon>Streptophyta</taxon>
        <taxon>Embryophyta</taxon>
        <taxon>Tracheophyta</taxon>
        <taxon>Spermatophyta</taxon>
        <taxon>Magnoliopsida</taxon>
        <taxon>eudicotyledons</taxon>
        <taxon>Gunneridae</taxon>
        <taxon>Pentapetalae</taxon>
        <taxon>rosids</taxon>
        <taxon>fabids</taxon>
        <taxon>Fabales</taxon>
        <taxon>Fabaceae</taxon>
        <taxon>Papilionoideae</taxon>
        <taxon>50 kb inversion clade</taxon>
        <taxon>NPAAA clade</taxon>
        <taxon>indigoferoid/millettioid clade</taxon>
        <taxon>Phaseoleae</taxon>
        <taxon>Vigna</taxon>
    </lineage>
</organism>
<evidence type="ECO:0000313" key="1">
    <source>
        <dbReference type="EMBL" id="QCE11097.1"/>
    </source>
</evidence>